<dbReference type="Proteomes" id="UP000671914">
    <property type="component" value="Chromosome"/>
</dbReference>
<evidence type="ECO:0000313" key="3">
    <source>
        <dbReference type="Proteomes" id="UP000671914"/>
    </source>
</evidence>
<evidence type="ECO:0000259" key="1">
    <source>
        <dbReference type="Pfam" id="PF13349"/>
    </source>
</evidence>
<dbReference type="EMBL" id="CP071696">
    <property type="protein sequence ID" value="QTX04011.1"/>
    <property type="molecule type" value="Genomic_DNA"/>
</dbReference>
<dbReference type="Pfam" id="PF13349">
    <property type="entry name" value="DUF4097"/>
    <property type="match status" value="1"/>
</dbReference>
<name>A0A975IPH6_9MICO</name>
<evidence type="ECO:0000313" key="2">
    <source>
        <dbReference type="EMBL" id="QTX04011.1"/>
    </source>
</evidence>
<feature type="domain" description="DUF4097" evidence="1">
    <location>
        <begin position="79"/>
        <end position="234"/>
    </location>
</feature>
<reference evidence="2" key="1">
    <citation type="submission" date="2021-03" db="EMBL/GenBank/DDBJ databases">
        <title>Agromyces archimandritus sp. nov., isolated from the cockroach Archimandrita tessellata.</title>
        <authorList>
            <person name="Guzman J."/>
            <person name="Ortuzar M."/>
            <person name="Poehlein A."/>
            <person name="Daniel R."/>
            <person name="Trujillo M."/>
            <person name="Vilcinskas A."/>
        </authorList>
    </citation>
    <scope>NUCLEOTIDE SEQUENCE</scope>
    <source>
        <strain evidence="2">G127AT</strain>
    </source>
</reference>
<dbReference type="KEGG" id="aarc:G127AT_11970"/>
<gene>
    <name evidence="2" type="ORF">G127AT_11970</name>
</gene>
<organism evidence="2 3">
    <name type="scientific">Agromyces archimandritae</name>
    <dbReference type="NCBI Taxonomy" id="2781962"/>
    <lineage>
        <taxon>Bacteria</taxon>
        <taxon>Bacillati</taxon>
        <taxon>Actinomycetota</taxon>
        <taxon>Actinomycetes</taxon>
        <taxon>Micrococcales</taxon>
        <taxon>Microbacteriaceae</taxon>
        <taxon>Agromyces</taxon>
    </lineage>
</organism>
<protein>
    <submittedName>
        <fullName evidence="2">DUF4097 family beta strand repeat protein</fullName>
    </submittedName>
</protein>
<dbReference type="AlphaFoldDB" id="A0A975IPH6"/>
<dbReference type="RefSeq" id="WP_210897177.1">
    <property type="nucleotide sequence ID" value="NZ_CP071696.1"/>
</dbReference>
<sequence length="287" mass="29568">MPAFPHDGPVRVVLDIASGDVRIVAVPDGDRASVGLRPADPAKKGDVQAAERAEVSFADGVLRVSSAGTWRSAAIFGGGSQHVDIEIEVPAGSRVQGATRWGFFETEGELGTVDVRSSGGNLRIDRADGLTLHAAAGEIAIGRATGRIALSSAAGTIRARELAGEATVKNANGQTSIGRSDGDLTVNGAHAAVEILRARGRVTAKTASGSITVERADGGQLRLETSYGSIGVGVAAGTPTWLDIASEHGQVRSSLEAADQPAADEAEPLEIRARSTWGDVRIHRADD</sequence>
<accession>A0A975IPH6</accession>
<dbReference type="InterPro" id="IPR025164">
    <property type="entry name" value="Toastrack_DUF4097"/>
</dbReference>
<keyword evidence="3" id="KW-1185">Reference proteome</keyword>
<proteinExistence type="predicted"/>